<evidence type="ECO:0000259" key="9">
    <source>
        <dbReference type="PROSITE" id="PS50862"/>
    </source>
</evidence>
<organism evidence="10 11">
    <name type="scientific">Skeletonema marinoi</name>
    <dbReference type="NCBI Taxonomy" id="267567"/>
    <lineage>
        <taxon>Eukaryota</taxon>
        <taxon>Sar</taxon>
        <taxon>Stramenopiles</taxon>
        <taxon>Ochrophyta</taxon>
        <taxon>Bacillariophyta</taxon>
        <taxon>Coscinodiscophyceae</taxon>
        <taxon>Thalassiosirophycidae</taxon>
        <taxon>Thalassiosirales</taxon>
        <taxon>Skeletonemataceae</taxon>
        <taxon>Skeletonema</taxon>
        <taxon>Skeletonema marinoi-dohrnii complex</taxon>
    </lineage>
</organism>
<feature type="compositionally biased region" description="Basic and acidic residues" evidence="7">
    <location>
        <begin position="58"/>
        <end position="67"/>
    </location>
</feature>
<dbReference type="InterPro" id="IPR045864">
    <property type="entry name" value="aa-tRNA-synth_II/BPL/LPL"/>
</dbReference>
<evidence type="ECO:0000256" key="2">
    <source>
        <dbReference type="ARBA" id="ARBA00022598"/>
    </source>
</evidence>
<evidence type="ECO:0000313" key="10">
    <source>
        <dbReference type="EMBL" id="KAK1748085.1"/>
    </source>
</evidence>
<keyword evidence="11" id="KW-1185">Reference proteome</keyword>
<sequence length="503" mass="56514">MKHSTAALLFACAPCFVSSFTNTGIIHVSSTRRQPLSMPPLKDSLAPLLLHLQEMHDHKDASVKQDDPTTSATEEASSYMPYDLLPPSDNWVANSTRRLSRIDLQMAITKVKRFVESRLETDLNLFEVSNESSLYSLMHNTECLILTSSSPCQHTAPIAFKSGTGVNDELDGSESKSPVRFKVPNQFVPRGITPKPLSELSPEEQEEAKRYAMDCEVMQSLAKWKRIMLDRLKVDVGEGIYCSSTSIRKGYKGDVTHSVIADQWDYEIRIKEEDRNVETLKSYVNKIWKIMTDAEAYILQEYPSIILEGHPTAAFRLPKDITFITAEELHAKYPSLDVHGREDAAVREYGAVFIIGMGWPMNDGSDPEEVRSPAYDDWKLNGDIIVMHPLTGYRHELSSMGIRVDSDSIVAQLKHRGMGDQVDLPYNRAVINNSLPFSYGGGIGISRLLMLLLRTAHIGEVQCGVWHDEHYRMVSGCGIDLIPDRIIDLKSKEEVSDDKAMHP</sequence>
<dbReference type="PROSITE" id="PS50862">
    <property type="entry name" value="AA_TRNA_LIGASE_II"/>
    <property type="match status" value="1"/>
</dbReference>
<accession>A0AAD8YMP4</accession>
<evidence type="ECO:0000313" key="11">
    <source>
        <dbReference type="Proteomes" id="UP001224775"/>
    </source>
</evidence>
<evidence type="ECO:0000256" key="8">
    <source>
        <dbReference type="SAM" id="SignalP"/>
    </source>
</evidence>
<dbReference type="Proteomes" id="UP001224775">
    <property type="component" value="Unassembled WGS sequence"/>
</dbReference>
<keyword evidence="4" id="KW-0547">Nucleotide-binding</keyword>
<dbReference type="GO" id="GO:0005524">
    <property type="term" value="F:ATP binding"/>
    <property type="evidence" value="ECO:0007669"/>
    <property type="project" value="UniProtKB-KW"/>
</dbReference>
<feature type="signal peptide" evidence="8">
    <location>
        <begin position="1"/>
        <end position="19"/>
    </location>
</feature>
<dbReference type="GO" id="GO:0006529">
    <property type="term" value="P:asparagine biosynthetic process"/>
    <property type="evidence" value="ECO:0007669"/>
    <property type="project" value="UniProtKB-KW"/>
</dbReference>
<gene>
    <name evidence="10" type="ORF">QTG54_000024</name>
</gene>
<keyword evidence="8" id="KW-0732">Signal</keyword>
<evidence type="ECO:0000256" key="5">
    <source>
        <dbReference type="ARBA" id="ARBA00022840"/>
    </source>
</evidence>
<evidence type="ECO:0000256" key="6">
    <source>
        <dbReference type="ARBA" id="ARBA00022888"/>
    </source>
</evidence>
<dbReference type="InterPro" id="IPR004618">
    <property type="entry name" value="AsnA"/>
</dbReference>
<dbReference type="Gene3D" id="3.30.930.10">
    <property type="entry name" value="Bira Bifunctional Protein, Domain 2"/>
    <property type="match status" value="1"/>
</dbReference>
<dbReference type="InterPro" id="IPR006195">
    <property type="entry name" value="aa-tRNA-synth_II"/>
</dbReference>
<keyword evidence="6" id="KW-0061">Asparagine biosynthesis</keyword>
<feature type="region of interest" description="Disordered" evidence="7">
    <location>
        <begin position="58"/>
        <end position="77"/>
    </location>
</feature>
<dbReference type="Pfam" id="PF03590">
    <property type="entry name" value="AsnA"/>
    <property type="match status" value="1"/>
</dbReference>
<feature type="chain" id="PRO_5041948057" evidence="8">
    <location>
        <begin position="20"/>
        <end position="503"/>
    </location>
</feature>
<evidence type="ECO:0000256" key="7">
    <source>
        <dbReference type="SAM" id="MobiDB-lite"/>
    </source>
</evidence>
<dbReference type="GO" id="GO:0004071">
    <property type="term" value="F:aspartate-ammonia ligase activity"/>
    <property type="evidence" value="ECO:0007669"/>
    <property type="project" value="UniProtKB-EC"/>
</dbReference>
<name>A0AAD8YMP4_9STRA</name>
<keyword evidence="5" id="KW-0067">ATP-binding</keyword>
<keyword evidence="3" id="KW-0028">Amino-acid biosynthesis</keyword>
<keyword evidence="1" id="KW-0963">Cytoplasm</keyword>
<dbReference type="EMBL" id="JATAAI010000001">
    <property type="protein sequence ID" value="KAK1748085.1"/>
    <property type="molecule type" value="Genomic_DNA"/>
</dbReference>
<keyword evidence="2 10" id="KW-0436">Ligase</keyword>
<dbReference type="GO" id="GO:0005829">
    <property type="term" value="C:cytosol"/>
    <property type="evidence" value="ECO:0007669"/>
    <property type="project" value="TreeGrafter"/>
</dbReference>
<comment type="caution">
    <text evidence="10">The sequence shown here is derived from an EMBL/GenBank/DDBJ whole genome shotgun (WGS) entry which is preliminary data.</text>
</comment>
<reference evidence="10" key="1">
    <citation type="submission" date="2023-06" db="EMBL/GenBank/DDBJ databases">
        <title>Survivors Of The Sea: Transcriptome response of Skeletonema marinoi to long-term dormancy.</title>
        <authorList>
            <person name="Pinder M.I.M."/>
            <person name="Kourtchenko O."/>
            <person name="Robertson E.K."/>
            <person name="Larsson T."/>
            <person name="Maumus F."/>
            <person name="Osuna-Cruz C.M."/>
            <person name="Vancaester E."/>
            <person name="Stenow R."/>
            <person name="Vandepoele K."/>
            <person name="Ploug H."/>
            <person name="Bruchert V."/>
            <person name="Godhe A."/>
            <person name="Topel M."/>
        </authorList>
    </citation>
    <scope>NUCLEOTIDE SEQUENCE</scope>
    <source>
        <strain evidence="10">R05AC</strain>
    </source>
</reference>
<evidence type="ECO:0000256" key="4">
    <source>
        <dbReference type="ARBA" id="ARBA00022741"/>
    </source>
</evidence>
<dbReference type="AlphaFoldDB" id="A0AAD8YMP4"/>
<evidence type="ECO:0000256" key="3">
    <source>
        <dbReference type="ARBA" id="ARBA00022605"/>
    </source>
</evidence>
<proteinExistence type="predicted"/>
<feature type="domain" description="Aminoacyl-transfer RNA synthetases class-II family profile" evidence="9">
    <location>
        <begin position="251"/>
        <end position="503"/>
    </location>
</feature>
<dbReference type="PANTHER" id="PTHR30073">
    <property type="entry name" value="ASPARTATE--AMMONIA LIGASE"/>
    <property type="match status" value="1"/>
</dbReference>
<dbReference type="SUPFAM" id="SSF55681">
    <property type="entry name" value="Class II aaRS and biotin synthetases"/>
    <property type="match status" value="1"/>
</dbReference>
<evidence type="ECO:0000256" key="1">
    <source>
        <dbReference type="ARBA" id="ARBA00022490"/>
    </source>
</evidence>
<dbReference type="EC" id="6.3.1.1" evidence="10"/>
<protein>
    <submittedName>
        <fullName evidence="10">Aspartate-ammonia ligase</fullName>
        <ecNumber evidence="10">6.3.1.1</ecNumber>
    </submittedName>
</protein>
<dbReference type="PANTHER" id="PTHR30073:SF5">
    <property type="entry name" value="ASPARTATE--AMMONIA LIGASE"/>
    <property type="match status" value="1"/>
</dbReference>